<accession>A0A1R4H8R5</accession>
<dbReference type="InterPro" id="IPR019270">
    <property type="entry name" value="DUF2283"/>
</dbReference>
<protein>
    <recommendedName>
        <fullName evidence="3">DUF2283 domain-containing protein</fullName>
    </recommendedName>
</protein>
<sequence length="62" mass="6741">MKIEFDPQADTAYIGFIEGDVARSKQLEPGIIADFDEQGQLLGLEILYVAKRSSVSAPKQAA</sequence>
<dbReference type="OrthoDB" id="9799670at2"/>
<dbReference type="Proteomes" id="UP000195442">
    <property type="component" value="Unassembled WGS sequence"/>
</dbReference>
<keyword evidence="2" id="KW-1185">Reference proteome</keyword>
<dbReference type="AlphaFoldDB" id="A0A1R4H8R5"/>
<organism evidence="1 2">
    <name type="scientific">Crenothrix polyspora</name>
    <dbReference type="NCBI Taxonomy" id="360316"/>
    <lineage>
        <taxon>Bacteria</taxon>
        <taxon>Pseudomonadati</taxon>
        <taxon>Pseudomonadota</taxon>
        <taxon>Gammaproteobacteria</taxon>
        <taxon>Methylococcales</taxon>
        <taxon>Crenotrichaceae</taxon>
        <taxon>Crenothrix</taxon>
    </lineage>
</organism>
<proteinExistence type="predicted"/>
<dbReference type="EMBL" id="FUKJ01000199">
    <property type="protein sequence ID" value="SJM92609.1"/>
    <property type="molecule type" value="Genomic_DNA"/>
</dbReference>
<reference evidence="2" key="1">
    <citation type="submission" date="2017-02" db="EMBL/GenBank/DDBJ databases">
        <authorList>
            <person name="Daims H."/>
        </authorList>
    </citation>
    <scope>NUCLEOTIDE SEQUENCE [LARGE SCALE GENOMIC DNA]</scope>
</reference>
<dbReference type="Pfam" id="PF10049">
    <property type="entry name" value="DUF2283"/>
    <property type="match status" value="1"/>
</dbReference>
<evidence type="ECO:0008006" key="3">
    <source>
        <dbReference type="Google" id="ProtNLM"/>
    </source>
</evidence>
<evidence type="ECO:0000313" key="1">
    <source>
        <dbReference type="EMBL" id="SJM92609.1"/>
    </source>
</evidence>
<gene>
    <name evidence="1" type="ORF">CRENPOLYSF2_2780016</name>
</gene>
<dbReference type="RefSeq" id="WP_087147041.1">
    <property type="nucleotide sequence ID" value="NZ_FUKJ01000199.1"/>
</dbReference>
<evidence type="ECO:0000313" key="2">
    <source>
        <dbReference type="Proteomes" id="UP000195442"/>
    </source>
</evidence>
<name>A0A1R4H8R5_9GAMM</name>